<comment type="subcellular location">
    <subcellularLocation>
        <location evidence="1">Cell membrane</location>
        <topology evidence="1">Multi-pass membrane protein</topology>
    </subcellularLocation>
</comment>
<organism evidence="10 11">
    <name type="scientific">Eiseniibacteriota bacterium</name>
    <dbReference type="NCBI Taxonomy" id="2212470"/>
    <lineage>
        <taxon>Bacteria</taxon>
        <taxon>Candidatus Eiseniibacteriota</taxon>
    </lineage>
</organism>
<evidence type="ECO:0000256" key="8">
    <source>
        <dbReference type="SAM" id="Phobius"/>
    </source>
</evidence>
<keyword evidence="3" id="KW-0328">Glycosyltransferase</keyword>
<dbReference type="EMBL" id="JABFRW010000083">
    <property type="protein sequence ID" value="NOT33966.1"/>
    <property type="molecule type" value="Genomic_DNA"/>
</dbReference>
<comment type="caution">
    <text evidence="10">The sequence shown here is derived from an EMBL/GenBank/DDBJ whole genome shotgun (WGS) entry which is preliminary data.</text>
</comment>
<proteinExistence type="predicted"/>
<evidence type="ECO:0000256" key="7">
    <source>
        <dbReference type="ARBA" id="ARBA00023136"/>
    </source>
</evidence>
<evidence type="ECO:0000256" key="2">
    <source>
        <dbReference type="ARBA" id="ARBA00022475"/>
    </source>
</evidence>
<dbReference type="PANTHER" id="PTHR33908">
    <property type="entry name" value="MANNOSYLTRANSFERASE YKCB-RELATED"/>
    <property type="match status" value="1"/>
</dbReference>
<gene>
    <name evidence="10" type="ORF">HOP12_07325</name>
</gene>
<evidence type="ECO:0000259" key="9">
    <source>
        <dbReference type="Pfam" id="PF13231"/>
    </source>
</evidence>
<dbReference type="Proteomes" id="UP000580839">
    <property type="component" value="Unassembled WGS sequence"/>
</dbReference>
<feature type="transmembrane region" description="Helical" evidence="8">
    <location>
        <begin position="170"/>
        <end position="195"/>
    </location>
</feature>
<keyword evidence="6 8" id="KW-1133">Transmembrane helix</keyword>
<sequence>MTSSLDRRLEPRAEFALVVIAMLARLVLAMRLPADHIPWSDGREFAEIARSLIDHGSYGLQTLRPPGYPTFMAAVWALAGESLPRLRAVECVLGTLAVWWIGRCGAAWFGRRAGLIAMALAALHPVLAFLPGTQYSENLLVLVMVFAWGVLLTALLDARAGLARWAIGGALMGIAVLIRPNAVLLLPGFAVAAAIQLAG</sequence>
<dbReference type="InterPro" id="IPR050297">
    <property type="entry name" value="LipidA_mod_glycosyltrf_83"/>
</dbReference>
<feature type="transmembrane region" description="Helical" evidence="8">
    <location>
        <begin position="139"/>
        <end position="158"/>
    </location>
</feature>
<dbReference type="PANTHER" id="PTHR33908:SF11">
    <property type="entry name" value="MEMBRANE PROTEIN"/>
    <property type="match status" value="1"/>
</dbReference>
<feature type="non-terminal residue" evidence="10">
    <location>
        <position position="199"/>
    </location>
</feature>
<dbReference type="GO" id="GO:0016763">
    <property type="term" value="F:pentosyltransferase activity"/>
    <property type="evidence" value="ECO:0007669"/>
    <property type="project" value="TreeGrafter"/>
</dbReference>
<dbReference type="InterPro" id="IPR038731">
    <property type="entry name" value="RgtA/B/C-like"/>
</dbReference>
<feature type="domain" description="Glycosyltransferase RgtA/B/C/D-like" evidence="9">
    <location>
        <begin position="64"/>
        <end position="195"/>
    </location>
</feature>
<evidence type="ECO:0000256" key="6">
    <source>
        <dbReference type="ARBA" id="ARBA00022989"/>
    </source>
</evidence>
<reference evidence="10 11" key="1">
    <citation type="submission" date="2020-04" db="EMBL/GenBank/DDBJ databases">
        <title>Metagenomic profiling of ammonia- and methane-oxidizing microorganisms in a Dutch drinking water treatment plant.</title>
        <authorList>
            <person name="Poghosyan L."/>
            <person name="Leucker S."/>
        </authorList>
    </citation>
    <scope>NUCLEOTIDE SEQUENCE [LARGE SCALE GENOMIC DNA]</scope>
    <source>
        <strain evidence="10">S-RSF-IL-03</strain>
    </source>
</reference>
<dbReference type="AlphaFoldDB" id="A0A849SHC4"/>
<dbReference type="Pfam" id="PF13231">
    <property type="entry name" value="PMT_2"/>
    <property type="match status" value="1"/>
</dbReference>
<feature type="transmembrane region" description="Helical" evidence="8">
    <location>
        <begin position="114"/>
        <end position="133"/>
    </location>
</feature>
<keyword evidence="4" id="KW-0808">Transferase</keyword>
<evidence type="ECO:0000313" key="11">
    <source>
        <dbReference type="Proteomes" id="UP000580839"/>
    </source>
</evidence>
<keyword evidence="7 8" id="KW-0472">Membrane</keyword>
<dbReference type="GO" id="GO:0009103">
    <property type="term" value="P:lipopolysaccharide biosynthetic process"/>
    <property type="evidence" value="ECO:0007669"/>
    <property type="project" value="UniProtKB-ARBA"/>
</dbReference>
<dbReference type="GO" id="GO:0005886">
    <property type="term" value="C:plasma membrane"/>
    <property type="evidence" value="ECO:0007669"/>
    <property type="project" value="UniProtKB-SubCell"/>
</dbReference>
<evidence type="ECO:0000313" key="10">
    <source>
        <dbReference type="EMBL" id="NOT33966.1"/>
    </source>
</evidence>
<evidence type="ECO:0000256" key="5">
    <source>
        <dbReference type="ARBA" id="ARBA00022692"/>
    </source>
</evidence>
<protein>
    <recommendedName>
        <fullName evidence="9">Glycosyltransferase RgtA/B/C/D-like domain-containing protein</fullName>
    </recommendedName>
</protein>
<keyword evidence="5 8" id="KW-0812">Transmembrane</keyword>
<evidence type="ECO:0000256" key="3">
    <source>
        <dbReference type="ARBA" id="ARBA00022676"/>
    </source>
</evidence>
<accession>A0A849SHC4</accession>
<evidence type="ECO:0000256" key="4">
    <source>
        <dbReference type="ARBA" id="ARBA00022679"/>
    </source>
</evidence>
<evidence type="ECO:0000256" key="1">
    <source>
        <dbReference type="ARBA" id="ARBA00004651"/>
    </source>
</evidence>
<name>A0A849SHC4_UNCEI</name>
<keyword evidence="2" id="KW-1003">Cell membrane</keyword>